<dbReference type="STRING" id="1322246.BN4_20401"/>
<evidence type="ECO:0000313" key="6">
    <source>
        <dbReference type="Proteomes" id="UP000011724"/>
    </source>
</evidence>
<dbReference type="PROSITE" id="PS50111">
    <property type="entry name" value="CHEMOTAXIS_TRANSDUC_2"/>
    <property type="match status" value="1"/>
</dbReference>
<dbReference type="GO" id="GO:0007165">
    <property type="term" value="P:signal transduction"/>
    <property type="evidence" value="ECO:0007669"/>
    <property type="project" value="UniProtKB-KW"/>
</dbReference>
<dbReference type="Pfam" id="PF00015">
    <property type="entry name" value="MCPsignal"/>
    <property type="match status" value="1"/>
</dbReference>
<dbReference type="InterPro" id="IPR004090">
    <property type="entry name" value="Chemotax_Me-accpt_rcpt"/>
</dbReference>
<dbReference type="SUPFAM" id="SSF58104">
    <property type="entry name" value="Methyl-accepting chemotaxis protein (MCP) signaling domain"/>
    <property type="match status" value="1"/>
</dbReference>
<dbReference type="GO" id="GO:0005886">
    <property type="term" value="C:plasma membrane"/>
    <property type="evidence" value="ECO:0007669"/>
    <property type="project" value="TreeGrafter"/>
</dbReference>
<dbReference type="GO" id="GO:0006935">
    <property type="term" value="P:chemotaxis"/>
    <property type="evidence" value="ECO:0007669"/>
    <property type="project" value="UniProtKB-KW"/>
</dbReference>
<dbReference type="AlphaFoldDB" id="M1WYN6"/>
<dbReference type="EMBL" id="FO203427">
    <property type="protein sequence ID" value="CCH50463.1"/>
    <property type="molecule type" value="Genomic_DNA"/>
</dbReference>
<dbReference type="InterPro" id="IPR051310">
    <property type="entry name" value="MCP_chemotaxis"/>
</dbReference>
<reference evidence="6" key="2">
    <citation type="journal article" date="2013" name="Stand. Genomic Sci.">
        <title>Complete genome sequence of Desulfocapsa sulfexigens, a marine deltaproteobacterium specialized in disproportionating inorganic sulfur compounds.</title>
        <authorList>
            <person name="Finster K.W."/>
            <person name="Kjeldsen K.U."/>
            <person name="Kube M."/>
            <person name="Reinhardt R."/>
            <person name="Mussmann M."/>
            <person name="Amann R."/>
            <person name="Schreiber L."/>
        </authorList>
    </citation>
    <scope>NUCLEOTIDE SEQUENCE [LARGE SCALE GENOMIC DNA]</scope>
    <source>
        <strain evidence="6">DSM 10523 / SB164P1</strain>
    </source>
</reference>
<dbReference type="Gene3D" id="1.10.287.950">
    <property type="entry name" value="Methyl-accepting chemotaxis protein"/>
    <property type="match status" value="1"/>
</dbReference>
<evidence type="ECO:0000313" key="5">
    <source>
        <dbReference type="EMBL" id="CCH50463.1"/>
    </source>
</evidence>
<accession>M1WYN6</accession>
<keyword evidence="1" id="KW-0145">Chemotaxis</keyword>
<organism evidence="5 6">
    <name type="scientific">Pseudodesulfovibrio piezophilus (strain DSM 21447 / JCM 15486 / C1TLV30)</name>
    <name type="common">Desulfovibrio piezophilus</name>
    <dbReference type="NCBI Taxonomy" id="1322246"/>
    <lineage>
        <taxon>Bacteria</taxon>
        <taxon>Pseudomonadati</taxon>
        <taxon>Thermodesulfobacteriota</taxon>
        <taxon>Desulfovibrionia</taxon>
        <taxon>Desulfovibrionales</taxon>
        <taxon>Desulfovibrionaceae</taxon>
    </lineage>
</organism>
<gene>
    <name evidence="5" type="ordered locus">BN4_20401</name>
</gene>
<dbReference type="PATRIC" id="fig|879567.3.peg.3502"/>
<dbReference type="eggNOG" id="COG0840">
    <property type="taxonomic scope" value="Bacteria"/>
</dbReference>
<name>M1WYN6_PSEP2</name>
<dbReference type="PANTHER" id="PTHR43531:SF11">
    <property type="entry name" value="METHYL-ACCEPTING CHEMOTAXIS PROTEIN 3"/>
    <property type="match status" value="1"/>
</dbReference>
<proteinExistence type="inferred from homology"/>
<keyword evidence="3" id="KW-0807">Transducer</keyword>
<reference evidence="5 6" key="1">
    <citation type="journal article" date="2013" name="PLoS ONE">
        <title>The first genomic and proteomic characterization of a deep-sea sulfate reducer: insights into the piezophilic lifestyle of Desulfovibrio piezophilus.</title>
        <authorList>
            <person name="Pradel N."/>
            <person name="Ji B."/>
            <person name="Gimenez G."/>
            <person name="Talla E."/>
            <person name="Lenoble P."/>
            <person name="Garel M."/>
            <person name="Tamburini C."/>
            <person name="Fourquet P."/>
            <person name="Lebrun R."/>
            <person name="Bertin P."/>
            <person name="Denis Y."/>
            <person name="Pophillat M."/>
            <person name="Barbe V."/>
            <person name="Ollivier B."/>
            <person name="Dolla A."/>
        </authorList>
    </citation>
    <scope>NUCLEOTIDE SEQUENCE [LARGE SCALE GENOMIC DNA]</scope>
    <source>
        <strain evidence="6">DSM 10523 / SB164P1</strain>
    </source>
</reference>
<evidence type="ECO:0000256" key="2">
    <source>
        <dbReference type="ARBA" id="ARBA00029447"/>
    </source>
</evidence>
<sequence>MIEKIISQTTLLALNAAIEAARAGENGKEFAVVATEIRTLAENSGKVSAEINAMANKSVMVAEQAGLKIDQLIPNIQKTSNLVQSIMTASQEQNSGMATINTAMGKMEQAILQTALNSEKRLMQKSRSPTEEKK</sequence>
<evidence type="ECO:0000256" key="3">
    <source>
        <dbReference type="PROSITE-ProRule" id="PRU00284"/>
    </source>
</evidence>
<evidence type="ECO:0000256" key="1">
    <source>
        <dbReference type="ARBA" id="ARBA00022500"/>
    </source>
</evidence>
<dbReference type="RefSeq" id="WP_015416505.1">
    <property type="nucleotide sequence ID" value="NC_020409.1"/>
</dbReference>
<feature type="domain" description="Methyl-accepting transducer" evidence="4">
    <location>
        <begin position="1"/>
        <end position="120"/>
    </location>
</feature>
<dbReference type="OrthoDB" id="2489132at2"/>
<dbReference type="InterPro" id="IPR004089">
    <property type="entry name" value="MCPsignal_dom"/>
</dbReference>
<keyword evidence="6" id="KW-1185">Reference proteome</keyword>
<dbReference type="PRINTS" id="PR00260">
    <property type="entry name" value="CHEMTRNSDUCR"/>
</dbReference>
<protein>
    <recommendedName>
        <fullName evidence="4">Methyl-accepting transducer domain-containing protein</fullName>
    </recommendedName>
</protein>
<dbReference type="KEGG" id="dpi:BN4_20401"/>
<comment type="similarity">
    <text evidence="2">Belongs to the methyl-accepting chemotaxis (MCP) protein family.</text>
</comment>
<dbReference type="GO" id="GO:0004888">
    <property type="term" value="F:transmembrane signaling receptor activity"/>
    <property type="evidence" value="ECO:0007669"/>
    <property type="project" value="InterPro"/>
</dbReference>
<dbReference type="HOGENOM" id="CLU_000445_107_18_7"/>
<dbReference type="PANTHER" id="PTHR43531">
    <property type="entry name" value="PROTEIN ICFG"/>
    <property type="match status" value="1"/>
</dbReference>
<dbReference type="Proteomes" id="UP000011724">
    <property type="component" value="Chromosome"/>
</dbReference>
<evidence type="ECO:0000259" key="4">
    <source>
        <dbReference type="PROSITE" id="PS50111"/>
    </source>
</evidence>
<dbReference type="BioCyc" id="DPIE1322246:BN4_RS16250-MONOMER"/>